<evidence type="ECO:0000313" key="2">
    <source>
        <dbReference type="WBParaSite" id="JU765_v2.g18512.t1"/>
    </source>
</evidence>
<sequence length="152" mass="17556">MNEEKFWSQALGAWIKDCVCGPSAIIPEKTWRIVDCVPLKFAEICDGFVLNLLLFFIEPNLSDRSILKFQPTFDRTLDSKSKLKLFHLLLRNLYSFYKNQLNRVITMDSSPDLLSIIKNPVPGKISPFLTLKKKSRVYHFWGEKFVDIAAAL</sequence>
<accession>A0AC34QR17</accession>
<proteinExistence type="predicted"/>
<dbReference type="Proteomes" id="UP000887576">
    <property type="component" value="Unplaced"/>
</dbReference>
<reference evidence="2" key="1">
    <citation type="submission" date="2022-11" db="UniProtKB">
        <authorList>
            <consortium name="WormBaseParasite"/>
        </authorList>
    </citation>
    <scope>IDENTIFICATION</scope>
</reference>
<evidence type="ECO:0000313" key="1">
    <source>
        <dbReference type="Proteomes" id="UP000887576"/>
    </source>
</evidence>
<organism evidence="1 2">
    <name type="scientific">Panagrolaimus sp. JU765</name>
    <dbReference type="NCBI Taxonomy" id="591449"/>
    <lineage>
        <taxon>Eukaryota</taxon>
        <taxon>Metazoa</taxon>
        <taxon>Ecdysozoa</taxon>
        <taxon>Nematoda</taxon>
        <taxon>Chromadorea</taxon>
        <taxon>Rhabditida</taxon>
        <taxon>Tylenchina</taxon>
        <taxon>Panagrolaimomorpha</taxon>
        <taxon>Panagrolaimoidea</taxon>
        <taxon>Panagrolaimidae</taxon>
        <taxon>Panagrolaimus</taxon>
    </lineage>
</organism>
<name>A0AC34QR17_9BILA</name>
<protein>
    <submittedName>
        <fullName evidence="2">Uncharacterized protein</fullName>
    </submittedName>
</protein>
<dbReference type="WBParaSite" id="JU765_v2.g18512.t1">
    <property type="protein sequence ID" value="JU765_v2.g18512.t1"/>
    <property type="gene ID" value="JU765_v2.g18512"/>
</dbReference>